<evidence type="ECO:0000313" key="2">
    <source>
        <dbReference type="EMBL" id="MBA4501007.1"/>
    </source>
</evidence>
<keyword evidence="1" id="KW-0812">Transmembrane</keyword>
<evidence type="ECO:0000256" key="1">
    <source>
        <dbReference type="SAM" id="Phobius"/>
    </source>
</evidence>
<proteinExistence type="predicted"/>
<protein>
    <submittedName>
        <fullName evidence="2">General secretion pathway protein GspK</fullName>
    </submittedName>
</protein>
<dbReference type="PANTHER" id="PTHR38831">
    <property type="entry name" value="TYPE II SECRETION SYSTEM PROTEIN K"/>
    <property type="match status" value="1"/>
</dbReference>
<sequence>MRSGAALSQRGVVLPMLLWMVAALTLLVAGLVSQAKTDVRMVDHYRSQIETEALAYGALNQAMWDLAVQGMSLESQEDVGPIMERHYRMNGARMRVSWLPASGLISLNHASAELLHKMIGSVLSSEDQTAEIVRGIMAYRQNDTGKTSESGWALPSSGEARQQFRVIEDLLKISGVTRDIYDRLQPVVHAFVDGEATVNMQFAPPDVLLLVLDQDREAVDLIMSDRQDGALEMAADVSNSRRLAGVQAELGNLRVDVDVTLPSSVVMSQRFWVRFTEAGDLPWQIERVEPVVAASGTGY</sequence>
<dbReference type="GO" id="GO:0016020">
    <property type="term" value="C:membrane"/>
    <property type="evidence" value="ECO:0007669"/>
    <property type="project" value="InterPro"/>
</dbReference>
<organism evidence="2 3">
    <name type="scientific">Marinobacterium marinum</name>
    <dbReference type="NCBI Taxonomy" id="2756129"/>
    <lineage>
        <taxon>Bacteria</taxon>
        <taxon>Pseudomonadati</taxon>
        <taxon>Pseudomonadota</taxon>
        <taxon>Gammaproteobacteria</taxon>
        <taxon>Oceanospirillales</taxon>
        <taxon>Oceanospirillaceae</taxon>
        <taxon>Marinobacterium</taxon>
    </lineage>
</organism>
<dbReference type="Proteomes" id="UP000538931">
    <property type="component" value="Unassembled WGS sequence"/>
</dbReference>
<keyword evidence="1" id="KW-0472">Membrane</keyword>
<dbReference type="InterPro" id="IPR005628">
    <property type="entry name" value="GspK"/>
</dbReference>
<name>A0A7W1WVQ4_9GAMM</name>
<keyword evidence="1" id="KW-1133">Transmembrane helix</keyword>
<gene>
    <name evidence="2" type="ORF">H1S06_01315</name>
</gene>
<reference evidence="2 3" key="1">
    <citation type="submission" date="2020-07" db="EMBL/GenBank/DDBJ databases">
        <title>Bacterium isolated from marien macroalgae.</title>
        <authorList>
            <person name="Zhu K."/>
            <person name="Lu D."/>
            <person name="Du Z."/>
        </authorList>
    </citation>
    <scope>NUCLEOTIDE SEQUENCE [LARGE SCALE GENOMIC DNA]</scope>
    <source>
        <strain evidence="2 3">3-1745</strain>
    </source>
</reference>
<dbReference type="PANTHER" id="PTHR38831:SF2">
    <property type="entry name" value="TYPE II SECRETION SYSTEM PROTEIN K"/>
    <property type="match status" value="1"/>
</dbReference>
<keyword evidence="3" id="KW-1185">Reference proteome</keyword>
<dbReference type="EMBL" id="JACEMT010000031">
    <property type="protein sequence ID" value="MBA4501007.1"/>
    <property type="molecule type" value="Genomic_DNA"/>
</dbReference>
<dbReference type="RefSeq" id="WP_181736472.1">
    <property type="nucleotide sequence ID" value="NZ_JACEMT010000031.1"/>
</dbReference>
<evidence type="ECO:0000313" key="3">
    <source>
        <dbReference type="Proteomes" id="UP000538931"/>
    </source>
</evidence>
<dbReference type="GO" id="GO:0009306">
    <property type="term" value="P:protein secretion"/>
    <property type="evidence" value="ECO:0007669"/>
    <property type="project" value="InterPro"/>
</dbReference>
<accession>A0A7W1WVQ4</accession>
<comment type="caution">
    <text evidence="2">The sequence shown here is derived from an EMBL/GenBank/DDBJ whole genome shotgun (WGS) entry which is preliminary data.</text>
</comment>
<dbReference type="AlphaFoldDB" id="A0A7W1WVQ4"/>
<feature type="transmembrane region" description="Helical" evidence="1">
    <location>
        <begin position="12"/>
        <end position="32"/>
    </location>
</feature>